<feature type="region of interest" description="Disordered" evidence="1">
    <location>
        <begin position="41"/>
        <end position="62"/>
    </location>
</feature>
<accession>A0A1E8GLY9</accession>
<dbReference type="STRING" id="1859473.BG261_11000"/>
<feature type="transmembrane region" description="Helical" evidence="2">
    <location>
        <begin position="6"/>
        <end position="25"/>
    </location>
</feature>
<proteinExistence type="predicted"/>
<gene>
    <name evidence="3" type="ORF">BG261_11000</name>
</gene>
<dbReference type="Proteomes" id="UP000178622">
    <property type="component" value="Unassembled WGS sequence"/>
</dbReference>
<dbReference type="EMBL" id="MKIR01000016">
    <property type="protein sequence ID" value="OFI49271.1"/>
    <property type="molecule type" value="Genomic_DNA"/>
</dbReference>
<name>A0A1E8GLY9_9LACT</name>
<evidence type="ECO:0000313" key="3">
    <source>
        <dbReference type="EMBL" id="OFI49271.1"/>
    </source>
</evidence>
<keyword evidence="2" id="KW-0812">Transmembrane</keyword>
<protein>
    <submittedName>
        <fullName evidence="3">Uncharacterized protein</fullName>
    </submittedName>
</protein>
<sequence>MKYSIVLVRLILVLIAFISVVVGIIRYRKKIEEEEDLSNYSKDENGLYPWESDTDDSPSRISDDAKRYVNVIQKKKK</sequence>
<dbReference type="AlphaFoldDB" id="A0A1E8GLY9"/>
<evidence type="ECO:0000256" key="2">
    <source>
        <dbReference type="SAM" id="Phobius"/>
    </source>
</evidence>
<reference evidence="4" key="1">
    <citation type="submission" date="2016-09" db="EMBL/GenBank/DDBJ databases">
        <title>Draft genome sequence of a novel species of the family Streptococcaceae isolated from flowers.</title>
        <authorList>
            <person name="Chuah L.-O."/>
            <person name="Yap K.-P."/>
            <person name="Thong K.L."/>
            <person name="Liong M.T."/>
            <person name="Ahmad R."/>
            <person name="Rusul G."/>
        </authorList>
    </citation>
    <scope>NUCLEOTIDE SEQUENCE [LARGE SCALE GENOMIC DNA]</scope>
    <source>
        <strain evidence="4">DF1</strain>
    </source>
</reference>
<evidence type="ECO:0000256" key="1">
    <source>
        <dbReference type="SAM" id="MobiDB-lite"/>
    </source>
</evidence>
<evidence type="ECO:0000313" key="4">
    <source>
        <dbReference type="Proteomes" id="UP000178622"/>
    </source>
</evidence>
<keyword evidence="2" id="KW-0472">Membrane</keyword>
<comment type="caution">
    <text evidence="3">The sequence shown here is derived from an EMBL/GenBank/DDBJ whole genome shotgun (WGS) entry which is preliminary data.</text>
</comment>
<organism evidence="3 4">
    <name type="scientific">Floricoccus tropicus</name>
    <dbReference type="NCBI Taxonomy" id="1859473"/>
    <lineage>
        <taxon>Bacteria</taxon>
        <taxon>Bacillati</taxon>
        <taxon>Bacillota</taxon>
        <taxon>Bacilli</taxon>
        <taxon>Lactobacillales</taxon>
        <taxon>Streptococcaceae</taxon>
        <taxon>Floricoccus</taxon>
    </lineage>
</organism>
<keyword evidence="2" id="KW-1133">Transmembrane helix</keyword>
<keyword evidence="4" id="KW-1185">Reference proteome</keyword>